<dbReference type="PATRIC" id="fig|1450449.3.peg.2298"/>
<dbReference type="Proteomes" id="UP000054123">
    <property type="component" value="Unassembled WGS sequence"/>
</dbReference>
<dbReference type="Pfam" id="PF00005">
    <property type="entry name" value="ABC_tran"/>
    <property type="match status" value="2"/>
</dbReference>
<sequence length="492" mass="55907">MQTQRSLHIENAAFSLHKQQKLTIKKLTIQSNDFWVVVGGNGSGKTAFSLALQGKLPIYSGSYDNYFQNIQLLSFEQQQKIIEKIFNDRNNDSVSPDDFGLTSRQIILNGSDKNALCEEYAEKLRITHLLERPFIQLSTGESRKVLFCQMLVSEPDLLILDEPFEGLDQQSVQYWMQLVGELQSKMALVLIVNRFNDIPEASSHIALLDHLQLILQGKRAEVEQQAVYSQLKFAEENINVPLPDSAAPLTVLDRSINPFELEKVNIQYGEKKILDDLTWTVAPKQNWWIKGPNGAGKSTLLSIITGDHPQSYANKVRLFGRQRGTGETIWDIKKNIGYVSSQLHMDYRVNCAAIEVIISGFLDSIGVYQQIPNSLQLKAMEWLERLNLADVARKPFRSLSWGQQRLLLITRAMVKHPPILILDEPLQGLDGINRKLVKQFIEQLVNNSQTQLLFVSHQDSDAPNCITHLFEFVAKGEINESGYEYRQTAIIQ</sequence>
<dbReference type="InterPro" id="IPR003593">
    <property type="entry name" value="AAA+_ATPase"/>
</dbReference>
<evidence type="ECO:0000256" key="2">
    <source>
        <dbReference type="ARBA" id="ARBA00021004"/>
    </source>
</evidence>
<reference evidence="8 9" key="1">
    <citation type="journal article" date="2014" name="Genome Announc.">
        <title>Genome Sequence of a Presumptive Mannheimia haemolytica Strain with an A1/A6-Cross-Reactive Serotype from a White-Tailed Deer (Odocoileus virginianus).</title>
        <authorList>
            <person name="Lawrence P.K."/>
            <person name="Bey R.F."/>
            <person name="Wiener B."/>
            <person name="Kittichotirat W."/>
            <person name="Bumgarner R.E."/>
        </authorList>
    </citation>
    <scope>NUCLEOTIDE SEQUENCE [LARGE SCALE GENOMIC DNA]</scope>
    <source>
        <strain evidence="8 9">PKL10</strain>
    </source>
</reference>
<comment type="caution">
    <text evidence="8">The sequence shown here is derived from an EMBL/GenBank/DDBJ whole genome shotgun (WGS) entry which is preliminary data.</text>
</comment>
<evidence type="ECO:0000256" key="1">
    <source>
        <dbReference type="ARBA" id="ARBA00012048"/>
    </source>
</evidence>
<dbReference type="OrthoDB" id="9805029at2"/>
<dbReference type="STRING" id="1122190.GCA_000621105_02128"/>
<dbReference type="SMART" id="SM00382">
    <property type="entry name" value="AAA"/>
    <property type="match status" value="2"/>
</dbReference>
<dbReference type="PANTHER" id="PTHR43158:SF2">
    <property type="entry name" value="SKFA PEPTIDE EXPORT ATP-BINDING PROTEIN SKFE"/>
    <property type="match status" value="1"/>
</dbReference>
<gene>
    <name evidence="8" type="ORF">AK33_00175</name>
</gene>
<dbReference type="PROSITE" id="PS50893">
    <property type="entry name" value="ABC_TRANSPORTER_2"/>
    <property type="match status" value="2"/>
</dbReference>
<evidence type="ECO:0000256" key="6">
    <source>
        <dbReference type="ARBA" id="ARBA00034068"/>
    </source>
</evidence>
<evidence type="ECO:0000256" key="3">
    <source>
        <dbReference type="ARBA" id="ARBA00022741"/>
    </source>
</evidence>
<feature type="domain" description="ABC transporter" evidence="7">
    <location>
        <begin position="259"/>
        <end position="490"/>
    </location>
</feature>
<dbReference type="RefSeq" id="WP_042804553.1">
    <property type="nucleotide sequence ID" value="NZ_AVSP01000019.1"/>
</dbReference>
<dbReference type="SUPFAM" id="SSF52540">
    <property type="entry name" value="P-loop containing nucleoside triphosphate hydrolases"/>
    <property type="match status" value="2"/>
</dbReference>
<proteinExistence type="predicted"/>
<evidence type="ECO:0000313" key="8">
    <source>
        <dbReference type="EMBL" id="EXI61255.1"/>
    </source>
</evidence>
<dbReference type="EC" id="7.4.2.5" evidence="1"/>
<dbReference type="FunFam" id="3.40.50.300:FF:000866">
    <property type="entry name" value="Molybdate ABC transporter ATP-binding protein ModF"/>
    <property type="match status" value="1"/>
</dbReference>
<keyword evidence="9" id="KW-1185">Reference proteome</keyword>
<feature type="domain" description="ABC transporter" evidence="7">
    <location>
        <begin position="7"/>
        <end position="235"/>
    </location>
</feature>
<keyword evidence="3" id="KW-0547">Nucleotide-binding</keyword>
<organism evidence="8 9">
    <name type="scientific">Mannheimia granulomatis</name>
    <dbReference type="NCBI Taxonomy" id="85402"/>
    <lineage>
        <taxon>Bacteria</taxon>
        <taxon>Pseudomonadati</taxon>
        <taxon>Pseudomonadota</taxon>
        <taxon>Gammaproteobacteria</taxon>
        <taxon>Pasteurellales</taxon>
        <taxon>Pasteurellaceae</taxon>
        <taxon>Mannheimia</taxon>
    </lineage>
</organism>
<evidence type="ECO:0000313" key="9">
    <source>
        <dbReference type="Proteomes" id="UP000054123"/>
    </source>
</evidence>
<dbReference type="EMBL" id="JANJ01000010">
    <property type="protein sequence ID" value="EXI61255.1"/>
    <property type="molecule type" value="Genomic_DNA"/>
</dbReference>
<dbReference type="GO" id="GO:0016887">
    <property type="term" value="F:ATP hydrolysis activity"/>
    <property type="evidence" value="ECO:0007669"/>
    <property type="project" value="InterPro"/>
</dbReference>
<evidence type="ECO:0000256" key="4">
    <source>
        <dbReference type="ARBA" id="ARBA00022840"/>
    </source>
</evidence>
<dbReference type="Gene3D" id="3.40.50.300">
    <property type="entry name" value="P-loop containing nucleotide triphosphate hydrolases"/>
    <property type="match status" value="2"/>
</dbReference>
<protein>
    <recommendedName>
        <fullName evidence="2">Leukotoxin translocation ATP-binding protein LktB</fullName>
        <ecNumber evidence="1">7.4.2.5</ecNumber>
    </recommendedName>
</protein>
<dbReference type="AlphaFoldDB" id="A0A011N9Z1"/>
<comment type="function">
    <text evidence="5">Part of the ABC transporter complex LktBD involved in leukotoxin export. Transmembrane domains (TMD) form a pore in the inner membrane and the ATP-binding domain (NBD) is responsible for energy generation.</text>
</comment>
<keyword evidence="4 8" id="KW-0067">ATP-binding</keyword>
<dbReference type="InterPro" id="IPR027417">
    <property type="entry name" value="P-loop_NTPase"/>
</dbReference>
<name>A0A011N9Z1_9PAST</name>
<comment type="catalytic activity">
    <reaction evidence="6">
        <text>ATP + H2O + proteinSide 1 = ADP + phosphate + proteinSide 2.</text>
        <dbReference type="EC" id="7.4.2.5"/>
    </reaction>
</comment>
<dbReference type="InterPro" id="IPR003439">
    <property type="entry name" value="ABC_transporter-like_ATP-bd"/>
</dbReference>
<accession>A0A011N9Z1</accession>
<dbReference type="GO" id="GO:0005524">
    <property type="term" value="F:ATP binding"/>
    <property type="evidence" value="ECO:0007669"/>
    <property type="project" value="UniProtKB-KW"/>
</dbReference>
<dbReference type="PANTHER" id="PTHR43158">
    <property type="entry name" value="SKFA PEPTIDE EXPORT ATP-BINDING PROTEIN SKFE"/>
    <property type="match status" value="1"/>
</dbReference>
<evidence type="ECO:0000256" key="5">
    <source>
        <dbReference type="ARBA" id="ARBA00024829"/>
    </source>
</evidence>
<evidence type="ECO:0000259" key="7">
    <source>
        <dbReference type="PROSITE" id="PS50893"/>
    </source>
</evidence>
<dbReference type="NCBIfam" id="NF008186">
    <property type="entry name" value="PRK10938.1"/>
    <property type="match status" value="1"/>
</dbReference>